<comment type="PTM">
    <text evidence="14">Proteolytically cleaved before the transmembrane segment to yield the secreted ectodomain incorporated in the zona pellucida.</text>
</comment>
<evidence type="ECO:0000256" key="8">
    <source>
        <dbReference type="ARBA" id="ARBA00022692"/>
    </source>
</evidence>
<dbReference type="InterPro" id="IPR055356">
    <property type="entry name" value="ZP-N"/>
</dbReference>
<protein>
    <recommendedName>
        <fullName evidence="3 14">Zona pellucida sperm-binding protein 3</fullName>
    </recommendedName>
</protein>
<evidence type="ECO:0000256" key="14">
    <source>
        <dbReference type="RuleBase" id="RU367066"/>
    </source>
</evidence>
<gene>
    <name evidence="16" type="ORF">FSCOSCO3_A002770</name>
</gene>
<dbReference type="InterPro" id="IPR001507">
    <property type="entry name" value="ZP_dom"/>
</dbReference>
<feature type="chain" id="PRO_5043101717" description="Zona pellucida sperm-binding protein 3" evidence="14">
    <location>
        <begin position="24"/>
        <end position="374"/>
    </location>
</feature>
<evidence type="ECO:0000256" key="11">
    <source>
        <dbReference type="ARBA" id="ARBA00023136"/>
    </source>
</evidence>
<evidence type="ECO:0000256" key="7">
    <source>
        <dbReference type="ARBA" id="ARBA00022685"/>
    </source>
</evidence>
<organism evidence="16 17">
    <name type="scientific">Scomber scombrus</name>
    <name type="common">Atlantic mackerel</name>
    <name type="synonym">Scomber vernalis</name>
    <dbReference type="NCBI Taxonomy" id="13677"/>
    <lineage>
        <taxon>Eukaryota</taxon>
        <taxon>Metazoa</taxon>
        <taxon>Chordata</taxon>
        <taxon>Craniata</taxon>
        <taxon>Vertebrata</taxon>
        <taxon>Euteleostomi</taxon>
        <taxon>Actinopterygii</taxon>
        <taxon>Neopterygii</taxon>
        <taxon>Teleostei</taxon>
        <taxon>Neoteleostei</taxon>
        <taxon>Acanthomorphata</taxon>
        <taxon>Pelagiaria</taxon>
        <taxon>Scombriformes</taxon>
        <taxon>Scombridae</taxon>
        <taxon>Scomber</taxon>
    </lineage>
</organism>
<dbReference type="PROSITE" id="PS51034">
    <property type="entry name" value="ZP_2"/>
    <property type="match status" value="1"/>
</dbReference>
<dbReference type="SMART" id="SM00241">
    <property type="entry name" value="ZP"/>
    <property type="match status" value="1"/>
</dbReference>
<dbReference type="Proteomes" id="UP001314229">
    <property type="component" value="Unassembled WGS sequence"/>
</dbReference>
<dbReference type="Gene3D" id="2.60.40.4100">
    <property type="entry name" value="Zona pellucida, ZP-C domain"/>
    <property type="match status" value="1"/>
</dbReference>
<keyword evidence="4 14" id="KW-1003">Cell membrane</keyword>
<feature type="signal peptide" evidence="14">
    <location>
        <begin position="1"/>
        <end position="23"/>
    </location>
</feature>
<keyword evidence="12 14" id="KW-1015">Disulfide bond</keyword>
<dbReference type="GO" id="GO:0035803">
    <property type="term" value="P:egg coat formation"/>
    <property type="evidence" value="ECO:0007669"/>
    <property type="project" value="UniProtKB-UniRule"/>
</dbReference>
<accession>A0AAV1NZ61</accession>
<keyword evidence="8" id="KW-0812">Transmembrane</keyword>
<dbReference type="GO" id="GO:0035804">
    <property type="term" value="F:structural constituent of egg coat"/>
    <property type="evidence" value="ECO:0007669"/>
    <property type="project" value="UniProtKB-UniRule"/>
</dbReference>
<keyword evidence="5 14" id="KW-0964">Secreted</keyword>
<evidence type="ECO:0000256" key="4">
    <source>
        <dbReference type="ARBA" id="ARBA00022475"/>
    </source>
</evidence>
<evidence type="ECO:0000256" key="13">
    <source>
        <dbReference type="ARBA" id="ARBA00023180"/>
    </source>
</evidence>
<evidence type="ECO:0000256" key="1">
    <source>
        <dbReference type="ARBA" id="ARBA00004498"/>
    </source>
</evidence>
<feature type="domain" description="ZP" evidence="15">
    <location>
        <begin position="67"/>
        <end position="332"/>
    </location>
</feature>
<keyword evidence="10" id="KW-1133">Transmembrane helix</keyword>
<name>A0AAV1NZ61_SCOSC</name>
<comment type="subcellular location">
    <subcellularLocation>
        <location evidence="1">Secreted</location>
        <location evidence="1">Extracellular space</location>
        <location evidence="1">Extracellular matrix</location>
    </subcellularLocation>
    <subcellularLocation>
        <location evidence="14">Zona pellucida</location>
    </subcellularLocation>
    <subcellularLocation>
        <location evidence="14">Cell membrane</location>
        <topology evidence="14">Single-pass type I membrane protein</topology>
    </subcellularLocation>
</comment>
<evidence type="ECO:0000256" key="9">
    <source>
        <dbReference type="ARBA" id="ARBA00022729"/>
    </source>
</evidence>
<comment type="domain">
    <text evidence="14">The ZP domain is involved in the polymerization of the ZP proteins to form the zona pellucida.</text>
</comment>
<evidence type="ECO:0000256" key="10">
    <source>
        <dbReference type="ARBA" id="ARBA00022989"/>
    </source>
</evidence>
<evidence type="ECO:0000256" key="6">
    <source>
        <dbReference type="ARBA" id="ARBA00022530"/>
    </source>
</evidence>
<dbReference type="GO" id="GO:0007339">
    <property type="term" value="P:binding of sperm to zona pellucida"/>
    <property type="evidence" value="ECO:0007669"/>
    <property type="project" value="UniProtKB-UniRule"/>
</dbReference>
<dbReference type="PANTHER" id="PTHR11576:SF2">
    <property type="entry name" value="ZONA PELLUCIDA SPERM-BINDING PROTEIN 3"/>
    <property type="match status" value="1"/>
</dbReference>
<dbReference type="Gene3D" id="2.60.40.3210">
    <property type="entry name" value="Zona pellucida, ZP-N domain"/>
    <property type="match status" value="1"/>
</dbReference>
<keyword evidence="6 14" id="KW-0272">Extracellular matrix</keyword>
<dbReference type="PANTHER" id="PTHR11576">
    <property type="entry name" value="ZONA PELLUCIDA SPERM-BINDING PROTEIN 3"/>
    <property type="match status" value="1"/>
</dbReference>
<comment type="function">
    <text evidence="14">Component of the zona pellucida, an extracellular matrix surrounding oocytes which mediates sperm binding, induction of the acrosome reaction and prevents post-fertilization polyspermy. The zona pellucida is composed of 3 to 4 glycoproteins, ZP1, ZP2, ZP3, and ZP4. ZP3 is essential for sperm binding and zona matrix formation.</text>
</comment>
<evidence type="ECO:0000256" key="5">
    <source>
        <dbReference type="ARBA" id="ARBA00022525"/>
    </source>
</evidence>
<sequence>MVTGGHTVSLALLLLLALVVADAIRPLKEGPMIDSEGREYKSAMSRIDEENISGPQLTNDRSTVHVQCTEASMIVYIKADLYGKGRFVSPEEFFLGEVEHSEGSRCQATATSDTEYVIEAQLQDCGSELTMTEDVVIYSNKLIFSPAASYHGITRMADAVVPVSCHYKRTHLVSSKTQQLPLTLSTPTKPSTVNSAFSLELMTDDWTREIFSSVFYLGAVLHLEASYTDPDAAARQLFIDSCVATLTPDATSVPRYYFIENNGCLTDSKEEGSNTLFRPRIRADALQLELDVFLFHQDLRNTIFITCQMKASSEMWKSSPINKACNHVHSRWENVDGNDSVCQCCDSTCHKVSPKDILVCGTVTLGPLMIFPSK</sequence>
<keyword evidence="9 14" id="KW-0732">Signal</keyword>
<dbReference type="AlphaFoldDB" id="A0AAV1NZ61"/>
<evidence type="ECO:0000259" key="15">
    <source>
        <dbReference type="PROSITE" id="PS51034"/>
    </source>
</evidence>
<dbReference type="GO" id="GO:0035805">
    <property type="term" value="C:egg coat"/>
    <property type="evidence" value="ECO:0007669"/>
    <property type="project" value="UniProtKB-SubCell"/>
</dbReference>
<dbReference type="GO" id="GO:0005886">
    <property type="term" value="C:plasma membrane"/>
    <property type="evidence" value="ECO:0007669"/>
    <property type="project" value="UniProtKB-SubCell"/>
</dbReference>
<keyword evidence="11" id="KW-0472">Membrane</keyword>
<keyword evidence="7 14" id="KW-0165">Cleavage on pair of basic residues</keyword>
<dbReference type="GO" id="GO:0032190">
    <property type="term" value="F:acrosin binding"/>
    <property type="evidence" value="ECO:0007669"/>
    <property type="project" value="TreeGrafter"/>
</dbReference>
<evidence type="ECO:0000256" key="3">
    <source>
        <dbReference type="ARBA" id="ARBA00017980"/>
    </source>
</evidence>
<keyword evidence="13" id="KW-0325">Glycoprotein</keyword>
<dbReference type="InterPro" id="IPR042235">
    <property type="entry name" value="ZP-C_dom"/>
</dbReference>
<proteinExistence type="inferred from homology"/>
<keyword evidence="17" id="KW-1185">Reference proteome</keyword>
<evidence type="ECO:0000313" key="17">
    <source>
        <dbReference type="Proteomes" id="UP001314229"/>
    </source>
</evidence>
<dbReference type="PRINTS" id="PR00023">
    <property type="entry name" value="ZPELLUCIDA"/>
</dbReference>
<comment type="caution">
    <text evidence="16">The sequence shown here is derived from an EMBL/GenBank/DDBJ whole genome shotgun (WGS) entry which is preliminary data.</text>
</comment>
<dbReference type="Pfam" id="PF23344">
    <property type="entry name" value="ZP-N"/>
    <property type="match status" value="1"/>
</dbReference>
<dbReference type="GO" id="GO:2000344">
    <property type="term" value="P:positive regulation of acrosome reaction"/>
    <property type="evidence" value="ECO:0007669"/>
    <property type="project" value="UniProtKB-UniRule"/>
</dbReference>
<dbReference type="FunFam" id="2.60.40.4100:FF:000002">
    <property type="entry name" value="Zona pellucida sperm-binding protein 3"/>
    <property type="match status" value="1"/>
</dbReference>
<dbReference type="InterPro" id="IPR055355">
    <property type="entry name" value="ZP-C"/>
</dbReference>
<dbReference type="FunFam" id="2.60.40.3210:FF:000001">
    <property type="entry name" value="Zona pellucida sperm-binding protein 3"/>
    <property type="match status" value="1"/>
</dbReference>
<dbReference type="Pfam" id="PF00100">
    <property type="entry name" value="Zona_pellucida"/>
    <property type="match status" value="1"/>
</dbReference>
<comment type="similarity">
    <text evidence="2 14">Belongs to the ZP domain family. ZPC subfamily.</text>
</comment>
<dbReference type="InterPro" id="IPR048290">
    <property type="entry name" value="ZP_chr"/>
</dbReference>
<evidence type="ECO:0000256" key="12">
    <source>
        <dbReference type="ARBA" id="ARBA00023157"/>
    </source>
</evidence>
<evidence type="ECO:0000256" key="2">
    <source>
        <dbReference type="ARBA" id="ARBA00006735"/>
    </source>
</evidence>
<evidence type="ECO:0000313" key="16">
    <source>
        <dbReference type="EMBL" id="CAK6964854.1"/>
    </source>
</evidence>
<reference evidence="16 17" key="1">
    <citation type="submission" date="2024-01" db="EMBL/GenBank/DDBJ databases">
        <authorList>
            <person name="Alioto T."/>
            <person name="Alioto T."/>
            <person name="Gomez Garrido J."/>
        </authorList>
    </citation>
    <scope>NUCLEOTIDE SEQUENCE [LARGE SCALE GENOMIC DNA]</scope>
</reference>
<dbReference type="EMBL" id="CAWUFR010000076">
    <property type="protein sequence ID" value="CAK6964854.1"/>
    <property type="molecule type" value="Genomic_DNA"/>
</dbReference>